<keyword evidence="1" id="KW-0677">Repeat</keyword>
<dbReference type="PANTHER" id="PTHR10039">
    <property type="entry name" value="AMELOGENIN"/>
    <property type="match status" value="1"/>
</dbReference>
<reference evidence="3 4" key="1">
    <citation type="submission" date="2024-01" db="EMBL/GenBank/DDBJ databases">
        <title>A draft genome for a cacao thread blight-causing isolate of Paramarasmius palmivorus.</title>
        <authorList>
            <person name="Baruah I.K."/>
            <person name="Bukari Y."/>
            <person name="Amoako-Attah I."/>
            <person name="Meinhardt L.W."/>
            <person name="Bailey B.A."/>
            <person name="Cohen S.P."/>
        </authorList>
    </citation>
    <scope>NUCLEOTIDE SEQUENCE [LARGE SCALE GENOMIC DNA]</scope>
    <source>
        <strain evidence="3 4">GH-12</strain>
    </source>
</reference>
<sequence length="790" mass="90473">MAFNQSSQIHIQRNANNIVYGNQSNYSNNDNDSRPEILRNLAQYAAPNACYDSEQRFPPPNCHTGTRVQLIEKLSHWIEDSSNIFRVFWLYGTAGIGKSAIAQHIAEKYAGTKLAAAFFFSRNDSTRDKIGPFVASLAYQLCNTTGDSPLRMKIIDTIRNDPNVFQTSCENQARKLIIETCGRVISESDASQRLEKEQPNLIVVDGLDECAERQSQERPSRASYPDRLSRRDFSRCLEVFDINTLDTINWDIRLYLVDQFVALREKHWRVLGHEDSSWPGDRVIDQLVDRADGQFIFAVTVVKYLDTDDELPQDRLDTIMRIYTDAGSESPYSALDALYHQILSSCHKWERVQGILRLLVTPHQPLQGGERSDTFVWRSPKFISLLLNIQSMYWQPFSFRLHSVILIPDSRGDGGRGMFDNPSIPIVIAHASFSEFLSDSNRSGPFHTPKMTVPEYCDCVATTLIRELSAFAISYPFYHLQSFADALSLWFEMVWHAEGFVKFSCESWDRYCLKVVSPSANLLCELEKLDIYPVIAMSVAFKKGLPLERERIIQWAKGLNNPNLQTFIEDLEDSNQELYITFSSKGISESRLSVLSDAFMFEQRLYCLGSGLTDFQRRVIGDLTGSHVKAEVDVWCYGIEQPKVRRRGYSRKIGSSLRITKKNAEVFKRVSNELDDERIKFRYSPRDMASRIRYTAILLLEDIKNDTRVNLSRFPRLRENDLVHLVASMRERIEALSLEFSDEGFKLVETVKQDDVGAGSPSSQTLTGHRYIGMLKVKSRSTRKRKESPP</sequence>
<evidence type="ECO:0000259" key="2">
    <source>
        <dbReference type="Pfam" id="PF24883"/>
    </source>
</evidence>
<evidence type="ECO:0000256" key="1">
    <source>
        <dbReference type="ARBA" id="ARBA00022737"/>
    </source>
</evidence>
<proteinExistence type="predicted"/>
<evidence type="ECO:0000313" key="4">
    <source>
        <dbReference type="Proteomes" id="UP001383192"/>
    </source>
</evidence>
<name>A0AAW0CRI3_9AGAR</name>
<dbReference type="InterPro" id="IPR027417">
    <property type="entry name" value="P-loop_NTPase"/>
</dbReference>
<dbReference type="Gene3D" id="3.40.50.300">
    <property type="entry name" value="P-loop containing nucleotide triphosphate hydrolases"/>
    <property type="match status" value="1"/>
</dbReference>
<dbReference type="Pfam" id="PF24883">
    <property type="entry name" value="NPHP3_N"/>
    <property type="match status" value="1"/>
</dbReference>
<comment type="caution">
    <text evidence="3">The sequence shown here is derived from an EMBL/GenBank/DDBJ whole genome shotgun (WGS) entry which is preliminary data.</text>
</comment>
<organism evidence="3 4">
    <name type="scientific">Paramarasmius palmivorus</name>
    <dbReference type="NCBI Taxonomy" id="297713"/>
    <lineage>
        <taxon>Eukaryota</taxon>
        <taxon>Fungi</taxon>
        <taxon>Dikarya</taxon>
        <taxon>Basidiomycota</taxon>
        <taxon>Agaricomycotina</taxon>
        <taxon>Agaricomycetes</taxon>
        <taxon>Agaricomycetidae</taxon>
        <taxon>Agaricales</taxon>
        <taxon>Marasmiineae</taxon>
        <taxon>Marasmiaceae</taxon>
        <taxon>Paramarasmius</taxon>
    </lineage>
</organism>
<dbReference type="PANTHER" id="PTHR10039:SF14">
    <property type="entry name" value="NACHT DOMAIN-CONTAINING PROTEIN"/>
    <property type="match status" value="1"/>
</dbReference>
<dbReference type="Proteomes" id="UP001383192">
    <property type="component" value="Unassembled WGS sequence"/>
</dbReference>
<protein>
    <recommendedName>
        <fullName evidence="2">Nephrocystin 3-like N-terminal domain-containing protein</fullName>
    </recommendedName>
</protein>
<dbReference type="EMBL" id="JAYKXP010000032">
    <property type="protein sequence ID" value="KAK7041824.1"/>
    <property type="molecule type" value="Genomic_DNA"/>
</dbReference>
<feature type="domain" description="Nephrocystin 3-like N-terminal" evidence="2">
    <location>
        <begin position="72"/>
        <end position="215"/>
    </location>
</feature>
<keyword evidence="4" id="KW-1185">Reference proteome</keyword>
<accession>A0AAW0CRI3</accession>
<dbReference type="SUPFAM" id="SSF52540">
    <property type="entry name" value="P-loop containing nucleoside triphosphate hydrolases"/>
    <property type="match status" value="1"/>
</dbReference>
<dbReference type="InterPro" id="IPR056884">
    <property type="entry name" value="NPHP3-like_N"/>
</dbReference>
<gene>
    <name evidence="3" type="ORF">VNI00_009113</name>
</gene>
<dbReference type="AlphaFoldDB" id="A0AAW0CRI3"/>
<evidence type="ECO:0000313" key="3">
    <source>
        <dbReference type="EMBL" id="KAK7041824.1"/>
    </source>
</evidence>